<keyword evidence="1" id="KW-0732">Signal</keyword>
<dbReference type="EMBL" id="FN658442">
    <property type="protein sequence ID" value="CBY43598.1"/>
    <property type="molecule type" value="Genomic_DNA"/>
</dbReference>
<protein>
    <recommendedName>
        <fullName evidence="4">Alpha-macroglobulin-like TED domain-containing protein</fullName>
    </recommendedName>
</protein>
<dbReference type="InterPro" id="IPR050473">
    <property type="entry name" value="A2M/Complement_sys"/>
</dbReference>
<organism evidence="5">
    <name type="scientific">Oikopleura dioica</name>
    <name type="common">Tunicate</name>
    <dbReference type="NCBI Taxonomy" id="34765"/>
    <lineage>
        <taxon>Eukaryota</taxon>
        <taxon>Metazoa</taxon>
        <taxon>Chordata</taxon>
        <taxon>Tunicata</taxon>
        <taxon>Appendicularia</taxon>
        <taxon>Copelata</taxon>
        <taxon>Oikopleuridae</taxon>
        <taxon>Oikopleura</taxon>
    </lineage>
</organism>
<dbReference type="InterPro" id="IPR008930">
    <property type="entry name" value="Terpenoid_cyclase/PrenylTrfase"/>
</dbReference>
<dbReference type="PROSITE" id="PS00477">
    <property type="entry name" value="ALPHA_2_MACROGLOBULIN"/>
    <property type="match status" value="1"/>
</dbReference>
<dbReference type="SUPFAM" id="SSF48239">
    <property type="entry name" value="Terpenoid cyclases/Protein prenyltransferases"/>
    <property type="match status" value="1"/>
</dbReference>
<dbReference type="PANTHER" id="PTHR11412">
    <property type="entry name" value="MACROGLOBULIN / COMPLEMENT"/>
    <property type="match status" value="1"/>
</dbReference>
<evidence type="ECO:0000313" key="5">
    <source>
        <dbReference type="EMBL" id="CBY43598.1"/>
    </source>
</evidence>
<evidence type="ECO:0000259" key="4">
    <source>
        <dbReference type="Pfam" id="PF07678"/>
    </source>
</evidence>
<dbReference type="AlphaFoldDB" id="E4Z7C0"/>
<proteinExistence type="predicted"/>
<name>E4Z7C0_OIKDI</name>
<keyword evidence="2" id="KW-0882">Thioester bond</keyword>
<keyword evidence="3" id="KW-1015">Disulfide bond</keyword>
<dbReference type="Pfam" id="PF07678">
    <property type="entry name" value="TED_complement"/>
    <property type="match status" value="1"/>
</dbReference>
<reference evidence="5" key="1">
    <citation type="journal article" date="2010" name="Science">
        <title>Plasticity of animal genome architecture unmasked by rapid evolution of a pelagic tunicate.</title>
        <authorList>
            <person name="Denoeud F."/>
            <person name="Henriet S."/>
            <person name="Mungpakdee S."/>
            <person name="Aury J.M."/>
            <person name="Da Silva C."/>
            <person name="Brinkmann H."/>
            <person name="Mikhaleva J."/>
            <person name="Olsen L.C."/>
            <person name="Jubin C."/>
            <person name="Canestro C."/>
            <person name="Bouquet J.M."/>
            <person name="Danks G."/>
            <person name="Poulain J."/>
            <person name="Campsteijn C."/>
            <person name="Adamski M."/>
            <person name="Cross I."/>
            <person name="Yadetie F."/>
            <person name="Muffato M."/>
            <person name="Louis A."/>
            <person name="Butcher S."/>
            <person name="Tsagkogeorga G."/>
            <person name="Konrad A."/>
            <person name="Singh S."/>
            <person name="Jensen M.F."/>
            <person name="Cong E.H."/>
            <person name="Eikeseth-Otteraa H."/>
            <person name="Noel B."/>
            <person name="Anthouard V."/>
            <person name="Porcel B.M."/>
            <person name="Kachouri-Lafond R."/>
            <person name="Nishino A."/>
            <person name="Ugolini M."/>
            <person name="Chourrout P."/>
            <person name="Nishida H."/>
            <person name="Aasland R."/>
            <person name="Huzurbazar S."/>
            <person name="Westhof E."/>
            <person name="Delsuc F."/>
            <person name="Lehrach H."/>
            <person name="Reinhardt R."/>
            <person name="Weissenbach J."/>
            <person name="Roy S.W."/>
            <person name="Artiguenave F."/>
            <person name="Postlethwait J.H."/>
            <person name="Manak J.R."/>
            <person name="Thompson E.M."/>
            <person name="Jaillon O."/>
            <person name="Du Pasquier L."/>
            <person name="Boudinot P."/>
            <person name="Liberles D.A."/>
            <person name="Volff J.N."/>
            <person name="Philippe H."/>
            <person name="Lenhard B."/>
            <person name="Roest Crollius H."/>
            <person name="Wincker P."/>
            <person name="Chourrout D."/>
        </authorList>
    </citation>
    <scope>NUCLEOTIDE SEQUENCE [LARGE SCALE GENOMIC DNA]</scope>
</reference>
<accession>E4Z7C0</accession>
<feature type="domain" description="Alpha-macroglobulin-like TED" evidence="4">
    <location>
        <begin position="25"/>
        <end position="92"/>
    </location>
</feature>
<dbReference type="Gene3D" id="1.50.10.20">
    <property type="match status" value="1"/>
</dbReference>
<dbReference type="SMART" id="SM01419">
    <property type="entry name" value="Thiol-ester_cl"/>
    <property type="match status" value="1"/>
</dbReference>
<sequence>VPEFSETIVLPLPAEAIEGSEEIQVSVSGDILGPLIPNIDALIEEPMGCGEQNLARLYPNVLVLEYLESFNIDDPALERTAVRNIELGADTISYVRREFCHIQARPLLRSLLPKLQPRRGTVFQ</sequence>
<evidence type="ECO:0000256" key="1">
    <source>
        <dbReference type="ARBA" id="ARBA00022729"/>
    </source>
</evidence>
<dbReference type="InterPro" id="IPR047565">
    <property type="entry name" value="Alpha-macroglob_thiol-ester_cl"/>
</dbReference>
<feature type="non-terminal residue" evidence="5">
    <location>
        <position position="1"/>
    </location>
</feature>
<dbReference type="PANTHER" id="PTHR11412:SF136">
    <property type="entry name" value="CD109 ANTIGEN"/>
    <property type="match status" value="1"/>
</dbReference>
<gene>
    <name evidence="5" type="ORF">GSOID_T00028213001</name>
</gene>
<evidence type="ECO:0000256" key="2">
    <source>
        <dbReference type="ARBA" id="ARBA00022966"/>
    </source>
</evidence>
<dbReference type="Gene3D" id="2.60.120.1540">
    <property type="match status" value="1"/>
</dbReference>
<dbReference type="InterPro" id="IPR011626">
    <property type="entry name" value="Alpha-macroglobulin_TED"/>
</dbReference>
<dbReference type="Proteomes" id="UP000011014">
    <property type="component" value="Unassembled WGS sequence"/>
</dbReference>
<evidence type="ECO:0000256" key="3">
    <source>
        <dbReference type="ARBA" id="ARBA00023157"/>
    </source>
</evidence>
<dbReference type="GO" id="GO:0005615">
    <property type="term" value="C:extracellular space"/>
    <property type="evidence" value="ECO:0007669"/>
    <property type="project" value="InterPro"/>
</dbReference>
<dbReference type="InterPro" id="IPR019742">
    <property type="entry name" value="MacrogloblnA2_CS"/>
</dbReference>